<reference evidence="1" key="1">
    <citation type="submission" date="2021-03" db="EMBL/GenBank/DDBJ databases">
        <title>Fibrella sp. HMF5335 genome sequencing and assembly.</title>
        <authorList>
            <person name="Kang H."/>
            <person name="Kim H."/>
            <person name="Bae S."/>
            <person name="Joh K."/>
        </authorList>
    </citation>
    <scope>NUCLEOTIDE SEQUENCE</scope>
    <source>
        <strain evidence="1">HMF5335</strain>
    </source>
</reference>
<proteinExistence type="predicted"/>
<dbReference type="RefSeq" id="WP_207364321.1">
    <property type="nucleotide sequence ID" value="NZ_JAFMYV010000004.1"/>
</dbReference>
<comment type="caution">
    <text evidence="1">The sequence shown here is derived from an EMBL/GenBank/DDBJ whole genome shotgun (WGS) entry which is preliminary data.</text>
</comment>
<dbReference type="Proteomes" id="UP000664034">
    <property type="component" value="Unassembled WGS sequence"/>
</dbReference>
<dbReference type="AlphaFoldDB" id="A0A939K4I6"/>
<name>A0A939K4I6_9BACT</name>
<accession>A0A939K4I6</accession>
<dbReference type="EMBL" id="JAFMYV010000004">
    <property type="protein sequence ID" value="MBO0936758.1"/>
    <property type="molecule type" value="Genomic_DNA"/>
</dbReference>
<organism evidence="1 2">
    <name type="scientific">Fibrella rubiginis</name>
    <dbReference type="NCBI Taxonomy" id="2817060"/>
    <lineage>
        <taxon>Bacteria</taxon>
        <taxon>Pseudomonadati</taxon>
        <taxon>Bacteroidota</taxon>
        <taxon>Cytophagia</taxon>
        <taxon>Cytophagales</taxon>
        <taxon>Spirosomataceae</taxon>
        <taxon>Fibrella</taxon>
    </lineage>
</organism>
<evidence type="ECO:0000313" key="1">
    <source>
        <dbReference type="EMBL" id="MBO0936758.1"/>
    </source>
</evidence>
<evidence type="ECO:0000313" key="2">
    <source>
        <dbReference type="Proteomes" id="UP000664034"/>
    </source>
</evidence>
<sequence>MKAMDDNQLRPPLSALAMVGDDTVATAAVRKFAAVYPGRESVVFTNELLTIFDETKEQTEGFHLFFGVENGQFIPMIVHTDIDRKAVENHNTDKPEYYRADFTKAYFWDNAARRWQVVVDSTINLEGTSKTLLKVVKMRILANRHQFHYDTKGYYLSKHMLVNAWKSTGRRPITLLFQLDRNQVHLICPFYGLYKAAEPARKMTGTGNKGHSFPLGVYLLHTGGPGLRRTGSHHTPIRPCPSYCGDEALTTTK</sequence>
<keyword evidence="2" id="KW-1185">Reference proteome</keyword>
<protein>
    <submittedName>
        <fullName evidence="1">Uncharacterized protein</fullName>
    </submittedName>
</protein>
<gene>
    <name evidence="1" type="ORF">J2I47_09410</name>
</gene>